<evidence type="ECO:0000313" key="2">
    <source>
        <dbReference type="Proteomes" id="UP001519924"/>
    </source>
</evidence>
<organism evidence="1 2">
    <name type="scientific">Caldovatus aquaticus</name>
    <dbReference type="NCBI Taxonomy" id="2865671"/>
    <lineage>
        <taxon>Bacteria</taxon>
        <taxon>Pseudomonadati</taxon>
        <taxon>Pseudomonadota</taxon>
        <taxon>Alphaproteobacteria</taxon>
        <taxon>Acetobacterales</taxon>
        <taxon>Roseomonadaceae</taxon>
        <taxon>Caldovatus</taxon>
    </lineage>
</organism>
<name>A0ABS7F2J8_9PROT</name>
<protein>
    <submittedName>
        <fullName evidence="1">DUF1499 domain-containing protein</fullName>
    </submittedName>
</protein>
<reference evidence="1 2" key="1">
    <citation type="submission" date="2021-08" db="EMBL/GenBank/DDBJ databases">
        <title>Caldovatus sediminis gen. nov., sp. nov., a moderately thermophilic bacterium isolated from a hot spring.</title>
        <authorList>
            <person name="Hu C.-J."/>
            <person name="Li W.-J."/>
            <person name="Xian W.-D."/>
        </authorList>
    </citation>
    <scope>NUCLEOTIDE SEQUENCE [LARGE SCALE GENOMIC DNA]</scope>
    <source>
        <strain evidence="1 2">SYSU G05006</strain>
    </source>
</reference>
<dbReference type="Proteomes" id="UP001519924">
    <property type="component" value="Unassembled WGS sequence"/>
</dbReference>
<evidence type="ECO:0000313" key="1">
    <source>
        <dbReference type="EMBL" id="MBW8269548.1"/>
    </source>
</evidence>
<proteinExistence type="predicted"/>
<comment type="caution">
    <text evidence="1">The sequence shown here is derived from an EMBL/GenBank/DDBJ whole genome shotgun (WGS) entry which is preliminary data.</text>
</comment>
<keyword evidence="2" id="KW-1185">Reference proteome</keyword>
<dbReference type="InterPro" id="IPR010865">
    <property type="entry name" value="DUF1499"/>
</dbReference>
<dbReference type="RefSeq" id="WP_220117305.1">
    <property type="nucleotide sequence ID" value="NZ_JAHZUY010000017.1"/>
</dbReference>
<accession>A0ABS7F2J8</accession>
<sequence>MRTPLLNFPDLVNAQADALADGRSAVWLYSRSLFGRSDLGVNRRRGEAWLAALDAALAPR</sequence>
<dbReference type="Pfam" id="PF07386">
    <property type="entry name" value="DUF1499"/>
    <property type="match status" value="1"/>
</dbReference>
<gene>
    <name evidence="1" type="ORF">K1J50_08620</name>
</gene>
<dbReference type="EMBL" id="JAHZUY010000017">
    <property type="protein sequence ID" value="MBW8269548.1"/>
    <property type="molecule type" value="Genomic_DNA"/>
</dbReference>